<dbReference type="GO" id="GO:0009696">
    <property type="term" value="P:salicylic acid metabolic process"/>
    <property type="evidence" value="ECO:0007669"/>
    <property type="project" value="TreeGrafter"/>
</dbReference>
<dbReference type="InterPro" id="IPR029058">
    <property type="entry name" value="AB_hydrolase_fold"/>
</dbReference>
<dbReference type="GO" id="GO:0080030">
    <property type="term" value="F:methyl indole-3-acetate esterase activity"/>
    <property type="evidence" value="ECO:0007669"/>
    <property type="project" value="TreeGrafter"/>
</dbReference>
<feature type="region of interest" description="Disordered" evidence="2">
    <location>
        <begin position="92"/>
        <end position="146"/>
    </location>
</feature>
<proteinExistence type="predicted"/>
<dbReference type="GO" id="GO:0009694">
    <property type="term" value="P:jasmonic acid metabolic process"/>
    <property type="evidence" value="ECO:0007669"/>
    <property type="project" value="TreeGrafter"/>
</dbReference>
<evidence type="ECO:0000256" key="1">
    <source>
        <dbReference type="ARBA" id="ARBA00022801"/>
    </source>
</evidence>
<evidence type="ECO:0000313" key="4">
    <source>
        <dbReference type="Proteomes" id="UP000734854"/>
    </source>
</evidence>
<dbReference type="PANTHER" id="PTHR10992:SF1083">
    <property type="entry name" value="METHYLESTERASE 1"/>
    <property type="match status" value="1"/>
</dbReference>
<dbReference type="SUPFAM" id="SSF53474">
    <property type="entry name" value="alpha/beta-Hydrolases"/>
    <property type="match status" value="1"/>
</dbReference>
<keyword evidence="4" id="KW-1185">Reference proteome</keyword>
<protein>
    <submittedName>
        <fullName evidence="3">Uncharacterized protein</fullName>
    </submittedName>
</protein>
<reference evidence="3 4" key="1">
    <citation type="submission" date="2020-08" db="EMBL/GenBank/DDBJ databases">
        <title>Plant Genome Project.</title>
        <authorList>
            <person name="Zhang R.-G."/>
        </authorList>
    </citation>
    <scope>NUCLEOTIDE SEQUENCE [LARGE SCALE GENOMIC DNA]</scope>
    <source>
        <tissue evidence="3">Rhizome</tissue>
    </source>
</reference>
<dbReference type="Proteomes" id="UP000734854">
    <property type="component" value="Unassembled WGS sequence"/>
</dbReference>
<dbReference type="PANTHER" id="PTHR10992">
    <property type="entry name" value="METHYLESTERASE FAMILY MEMBER"/>
    <property type="match status" value="1"/>
</dbReference>
<gene>
    <name evidence="3" type="ORF">ZIOFF_059243</name>
</gene>
<keyword evidence="1" id="KW-0378">Hydrolase</keyword>
<evidence type="ECO:0000313" key="3">
    <source>
        <dbReference type="EMBL" id="KAG6482610.1"/>
    </source>
</evidence>
<name>A0A8J5KB88_ZINOF</name>
<feature type="compositionally biased region" description="Polar residues" evidence="2">
    <location>
        <begin position="174"/>
        <end position="184"/>
    </location>
</feature>
<dbReference type="EMBL" id="JACMSC010000016">
    <property type="protein sequence ID" value="KAG6482610.1"/>
    <property type="molecule type" value="Genomic_DNA"/>
</dbReference>
<dbReference type="GO" id="GO:0080032">
    <property type="term" value="F:methyl jasmonate esterase activity"/>
    <property type="evidence" value="ECO:0007669"/>
    <property type="project" value="TreeGrafter"/>
</dbReference>
<organism evidence="3 4">
    <name type="scientific">Zingiber officinale</name>
    <name type="common">Ginger</name>
    <name type="synonym">Amomum zingiber</name>
    <dbReference type="NCBI Taxonomy" id="94328"/>
    <lineage>
        <taxon>Eukaryota</taxon>
        <taxon>Viridiplantae</taxon>
        <taxon>Streptophyta</taxon>
        <taxon>Embryophyta</taxon>
        <taxon>Tracheophyta</taxon>
        <taxon>Spermatophyta</taxon>
        <taxon>Magnoliopsida</taxon>
        <taxon>Liliopsida</taxon>
        <taxon>Zingiberales</taxon>
        <taxon>Zingiberaceae</taxon>
        <taxon>Zingiber</taxon>
    </lineage>
</organism>
<feature type="region of interest" description="Disordered" evidence="2">
    <location>
        <begin position="160"/>
        <end position="184"/>
    </location>
</feature>
<sequence>MKLVRPSSLFAKELESSSSLSASGYGSVAKVYVVCEKDEALQANFQRWMIENYPVNEVRVIEEADHMPMLSTPAKLSQYISEIADKNASFDEKACRRGPPARGCPPKLLRSSQGAGRERKQELGRSGQGFEPSTSKETDCYSKNDSTDRAMVDEARSCADNHAHNNDHDKKQLGQRSQSGNTRNPVIVTTAYQIVEMCRLTVRLSRWERGATMAFGIVARGQRGASGGSPCLR</sequence>
<feature type="compositionally biased region" description="Basic and acidic residues" evidence="2">
    <location>
        <begin position="134"/>
        <end position="146"/>
    </location>
</feature>
<feature type="compositionally biased region" description="Low complexity" evidence="2">
    <location>
        <begin position="97"/>
        <end position="106"/>
    </location>
</feature>
<comment type="caution">
    <text evidence="3">The sequence shown here is derived from an EMBL/GenBank/DDBJ whole genome shotgun (WGS) entry which is preliminary data.</text>
</comment>
<dbReference type="Gene3D" id="3.40.50.1820">
    <property type="entry name" value="alpha/beta hydrolase"/>
    <property type="match status" value="1"/>
</dbReference>
<dbReference type="GO" id="GO:0080031">
    <property type="term" value="F:methyl salicylate esterase activity"/>
    <property type="evidence" value="ECO:0007669"/>
    <property type="project" value="TreeGrafter"/>
</dbReference>
<dbReference type="InterPro" id="IPR045889">
    <property type="entry name" value="MES/HNL"/>
</dbReference>
<feature type="compositionally biased region" description="Basic and acidic residues" evidence="2">
    <location>
        <begin position="160"/>
        <end position="172"/>
    </location>
</feature>
<dbReference type="AlphaFoldDB" id="A0A8J5KB88"/>
<accession>A0A8J5KB88</accession>
<evidence type="ECO:0000256" key="2">
    <source>
        <dbReference type="SAM" id="MobiDB-lite"/>
    </source>
</evidence>